<feature type="transmembrane region" description="Helical" evidence="1">
    <location>
        <begin position="403"/>
        <end position="425"/>
    </location>
</feature>
<feature type="transmembrane region" description="Helical" evidence="1">
    <location>
        <begin position="437"/>
        <end position="462"/>
    </location>
</feature>
<accession>A0A7W7H9T5</accession>
<evidence type="ECO:0008006" key="6">
    <source>
        <dbReference type="Google" id="ProtNLM"/>
    </source>
</evidence>
<feature type="transmembrane region" description="Helical" evidence="1">
    <location>
        <begin position="965"/>
        <end position="986"/>
    </location>
</feature>
<dbReference type="AlphaFoldDB" id="A0A7W7H9T5"/>
<dbReference type="Proteomes" id="UP000631312">
    <property type="component" value="Unassembled WGS sequence"/>
</dbReference>
<proteinExistence type="predicted"/>
<dbReference type="RefSeq" id="WP_188119035.1">
    <property type="nucleotide sequence ID" value="NZ_BOMP01000070.1"/>
</dbReference>
<keyword evidence="1" id="KW-0472">Membrane</keyword>
<feature type="transmembrane region" description="Helical" evidence="1">
    <location>
        <begin position="269"/>
        <end position="295"/>
    </location>
</feature>
<evidence type="ECO:0000313" key="4">
    <source>
        <dbReference type="Proteomes" id="UP000590511"/>
    </source>
</evidence>
<evidence type="ECO:0000313" key="5">
    <source>
        <dbReference type="Proteomes" id="UP000631312"/>
    </source>
</evidence>
<keyword evidence="1" id="KW-0812">Transmembrane</keyword>
<evidence type="ECO:0000256" key="1">
    <source>
        <dbReference type="SAM" id="Phobius"/>
    </source>
</evidence>
<reference evidence="2 5" key="2">
    <citation type="submission" date="2021-01" db="EMBL/GenBank/DDBJ databases">
        <title>Whole genome shotgun sequence of Actinoplanes lobatus NBRC 12513.</title>
        <authorList>
            <person name="Komaki H."/>
            <person name="Tamura T."/>
        </authorList>
    </citation>
    <scope>NUCLEOTIDE SEQUENCE [LARGE SCALE GENOMIC DNA]</scope>
    <source>
        <strain evidence="2 5">NBRC 12513</strain>
    </source>
</reference>
<keyword evidence="1" id="KW-1133">Transmembrane helix</keyword>
<evidence type="ECO:0000313" key="3">
    <source>
        <dbReference type="EMBL" id="MBB4746212.1"/>
    </source>
</evidence>
<organism evidence="3 4">
    <name type="scientific">Actinoplanes lobatus</name>
    <dbReference type="NCBI Taxonomy" id="113568"/>
    <lineage>
        <taxon>Bacteria</taxon>
        <taxon>Bacillati</taxon>
        <taxon>Actinomycetota</taxon>
        <taxon>Actinomycetes</taxon>
        <taxon>Micromonosporales</taxon>
        <taxon>Micromonosporaceae</taxon>
        <taxon>Actinoplanes</taxon>
    </lineage>
</organism>
<evidence type="ECO:0000313" key="2">
    <source>
        <dbReference type="EMBL" id="GIE41420.1"/>
    </source>
</evidence>
<feature type="transmembrane region" description="Helical" evidence="1">
    <location>
        <begin position="360"/>
        <end position="382"/>
    </location>
</feature>
<protein>
    <recommendedName>
        <fullName evidence="6">FtsX-like permease family protein</fullName>
    </recommendedName>
</protein>
<comment type="caution">
    <text evidence="3">The sequence shown here is derived from an EMBL/GenBank/DDBJ whole genome shotgun (WGS) entry which is preliminary data.</text>
</comment>
<reference evidence="3 4" key="1">
    <citation type="submission" date="2020-08" db="EMBL/GenBank/DDBJ databases">
        <title>Sequencing the genomes of 1000 actinobacteria strains.</title>
        <authorList>
            <person name="Klenk H.-P."/>
        </authorList>
    </citation>
    <scope>NUCLEOTIDE SEQUENCE [LARGE SCALE GENOMIC DNA]</scope>
    <source>
        <strain evidence="3 4">DSM 43150</strain>
    </source>
</reference>
<keyword evidence="5" id="KW-1185">Reference proteome</keyword>
<feature type="transmembrane region" description="Helical" evidence="1">
    <location>
        <begin position="326"/>
        <end position="348"/>
    </location>
</feature>
<dbReference type="EMBL" id="JACHNC010000001">
    <property type="protein sequence ID" value="MBB4746212.1"/>
    <property type="molecule type" value="Genomic_DNA"/>
</dbReference>
<gene>
    <name evidence="2" type="ORF">Alo02nite_43180</name>
    <name evidence="3" type="ORF">BJ964_000373</name>
</gene>
<name>A0A7W7H9T5_9ACTN</name>
<dbReference type="Proteomes" id="UP000590511">
    <property type="component" value="Unassembled WGS sequence"/>
</dbReference>
<sequence>MFGLVIGAVRVRAAQVLTILVLTALAAAVAAAGPWYGFAAAADAANAYLEAAPATQRTVSVANRVDTQGDPDGELRRFSDRVREGLPSGVGDGVAGMIRPLSVRTGVASSSMSLAYRDGFCDHVRLDGQCPRARGEVALSAEAAQRFGVTVGGSLSILTSTSNGPLDLRVTAVYTLVDPAGTYWSDRLFRAEAEPDPAFTVTGTFRHSELWTPTMAYDVVLPDALLRGDGGYDLATELTAADRRLGSHALRLSTMARPLHLAITRDRDIILRGVMTAGAQMLILTWFAVGLAGWYTSRDRRADAALLKLRGVGRFGTLRLAWGQHLVPLLAGVAIGAPLGYLVGWALAGPVHITADQGIALRYSAAAVVAVLAGSLAVLAAVEASMLVRPVSELLSGTARVRAWRPAFVDVLLLAVAAAAIYQAWSGDPEEGLGPAAPALVALTVGLAAARLLSLIAVRGGVAALRTGRLRTGLTALRISRSPGTDRVFALVVVAVALFTTAAGGWAAETGARFARSAAEMGAERVLTVEAPNRTALLHAVRSTDPGGHEAMAAVRTWSGEREILEVDSTRLAAVAGWRPEYGPVDALPSAAAAGRQEPALITGDRLTLRARRDGPADVALDLRLQHEATGTVLTAGFGTLHAGEQTVTAPVPACATAPGCRIVRWEMTTPPDPDGRIEPPPPGAVVTVAGLGQNGTADGILDAAALGDITRWRAGTKGAALDVTTVDGTLRLATDRNATGVPVGAEAWASDPLLPLPALVAGPEPDGWRDDDPAVSLYGDPVPVRILGKVTALPMLGSTGLVVDLDSVRRVAAEIDPGGVYQVWLAPGARPGIVEDLAAAGLTVAGSATTEAHASRLGDQGPAVVVRFALVAGIAALLIAAATVAVAATADRRSLAEQLRVLRDQGLSRRVAITTAYAGTAVPILTGVLGGVLAALLAVAITGRSVPAFTDGWAVLAPPDPLDTVAVTVATLVSLAVLGLTGWLVQSPLLRSLREPEGGR</sequence>
<dbReference type="EMBL" id="BOMP01000070">
    <property type="protein sequence ID" value="GIE41420.1"/>
    <property type="molecule type" value="Genomic_DNA"/>
</dbReference>
<feature type="transmembrane region" description="Helical" evidence="1">
    <location>
        <begin position="488"/>
        <end position="508"/>
    </location>
</feature>
<feature type="transmembrane region" description="Helical" evidence="1">
    <location>
        <begin position="912"/>
        <end position="945"/>
    </location>
</feature>
<feature type="transmembrane region" description="Helical" evidence="1">
    <location>
        <begin position="865"/>
        <end position="891"/>
    </location>
</feature>